<organism evidence="8 9">
    <name type="scientific">Exophiala sideris</name>
    <dbReference type="NCBI Taxonomy" id="1016849"/>
    <lineage>
        <taxon>Eukaryota</taxon>
        <taxon>Fungi</taxon>
        <taxon>Dikarya</taxon>
        <taxon>Ascomycota</taxon>
        <taxon>Pezizomycotina</taxon>
        <taxon>Eurotiomycetes</taxon>
        <taxon>Chaetothyriomycetidae</taxon>
        <taxon>Chaetothyriales</taxon>
        <taxon>Herpotrichiellaceae</taxon>
        <taxon>Exophiala</taxon>
    </lineage>
</organism>
<feature type="transmembrane region" description="Helical" evidence="6">
    <location>
        <begin position="49"/>
        <end position="68"/>
    </location>
</feature>
<feature type="transmembrane region" description="Helical" evidence="6">
    <location>
        <begin position="374"/>
        <end position="396"/>
    </location>
</feature>
<evidence type="ECO:0000256" key="5">
    <source>
        <dbReference type="ARBA" id="ARBA00023136"/>
    </source>
</evidence>
<feature type="transmembrane region" description="Helical" evidence="6">
    <location>
        <begin position="106"/>
        <end position="129"/>
    </location>
</feature>
<feature type="transmembrane region" description="Helical" evidence="6">
    <location>
        <begin position="18"/>
        <end position="37"/>
    </location>
</feature>
<keyword evidence="3 6" id="KW-0812">Transmembrane</keyword>
<name>A0A0D1Z333_9EURO</name>
<reference evidence="8 9" key="1">
    <citation type="submission" date="2015-01" db="EMBL/GenBank/DDBJ databases">
        <title>The Genome Sequence of Exophiala sideris CBS121828.</title>
        <authorList>
            <consortium name="The Broad Institute Genomics Platform"/>
            <person name="Cuomo C."/>
            <person name="de Hoog S."/>
            <person name="Gorbushina A."/>
            <person name="Stielow B."/>
            <person name="Teixiera M."/>
            <person name="Abouelleil A."/>
            <person name="Chapman S.B."/>
            <person name="Priest M."/>
            <person name="Young S.K."/>
            <person name="Wortman J."/>
            <person name="Nusbaum C."/>
            <person name="Birren B."/>
        </authorList>
    </citation>
    <scope>NUCLEOTIDE SEQUENCE [LARGE SCALE GENOMIC DNA]</scope>
    <source>
        <strain evidence="8 9">CBS 121828</strain>
    </source>
</reference>
<feature type="transmembrane region" description="Helical" evidence="6">
    <location>
        <begin position="242"/>
        <end position="261"/>
    </location>
</feature>
<feature type="transmembrane region" description="Helical" evidence="6">
    <location>
        <begin position="281"/>
        <end position="299"/>
    </location>
</feature>
<dbReference type="GO" id="GO:0015174">
    <property type="term" value="F:basic amino acid transmembrane transporter activity"/>
    <property type="evidence" value="ECO:0007669"/>
    <property type="project" value="TreeGrafter"/>
</dbReference>
<dbReference type="AlphaFoldDB" id="A0A0D1Z333"/>
<dbReference type="PANTHER" id="PTHR23501:SF191">
    <property type="entry name" value="VACUOLAR BASIC AMINO ACID TRANSPORTER 4"/>
    <property type="match status" value="1"/>
</dbReference>
<comment type="subcellular location">
    <subcellularLocation>
        <location evidence="1">Endomembrane system</location>
        <topology evidence="1">Multi-pass membrane protein</topology>
    </subcellularLocation>
</comment>
<evidence type="ECO:0000313" key="8">
    <source>
        <dbReference type="EMBL" id="KIV81313.1"/>
    </source>
</evidence>
<dbReference type="HOGENOM" id="CLU_000960_22_3_1"/>
<dbReference type="InterPro" id="IPR011701">
    <property type="entry name" value="MFS"/>
</dbReference>
<feature type="transmembrane region" description="Helical" evidence="6">
    <location>
        <begin position="336"/>
        <end position="362"/>
    </location>
</feature>
<feature type="transmembrane region" description="Helical" evidence="6">
    <location>
        <begin position="141"/>
        <end position="160"/>
    </location>
</feature>
<feature type="transmembrane region" description="Helical" evidence="6">
    <location>
        <begin position="172"/>
        <end position="191"/>
    </location>
</feature>
<evidence type="ECO:0000313" key="9">
    <source>
        <dbReference type="Proteomes" id="UP000053599"/>
    </source>
</evidence>
<gene>
    <name evidence="8" type="ORF">PV11_03505</name>
</gene>
<dbReference type="GO" id="GO:0012505">
    <property type="term" value="C:endomembrane system"/>
    <property type="evidence" value="ECO:0007669"/>
    <property type="project" value="UniProtKB-SubCell"/>
</dbReference>
<dbReference type="Proteomes" id="UP000053599">
    <property type="component" value="Unassembled WGS sequence"/>
</dbReference>
<protein>
    <recommendedName>
        <fullName evidence="7">Major facilitator superfamily (MFS) profile domain-containing protein</fullName>
    </recommendedName>
</protein>
<proteinExistence type="predicted"/>
<keyword evidence="5 6" id="KW-0472">Membrane</keyword>
<sequence>MMATIVAPISTTFQSFSLLSWLGSAYLIAGAAIQPLTGRITDIYGRRAGMVWSNILFALGNVLCGLATSEWHMITGRVIAGLGGGGLLSISNIVANDLLPLRKRGLWQGIGNIFLGIGTGAGGIFGGWINDSWGWRTAFMVQVPPTIVAAILVFFFVRIPTIKSPEHSTNRIDFLGSVCLIASLVLLLVGLNSGGNQIPWTHPLIAITLTLSLATLCAFIYIEDNIASEPIIPVKLLLNRTVAAACLTNWFILMSLYGLYFYAPIYFRVIGLSTAQSGLQLLPQGIGIGIGSLVAGIIIKRIGSYMNVHYIAITVYVLACSLICTVRLNTTPWLPFSYILLSGLGFGAVLTVTMIALIAAVDRAHQAVVTSASYAFRSTGSTIGITIASAVFQNVLNTQLQGRLGGMPNAETEIKKIRDDFDHIDKVPLGWHDSVINSYMVSLQAVWFTILGFAILAAISSMALRQHKLYSNLARTVASEPAVP</sequence>
<feature type="transmembrane region" description="Helical" evidence="6">
    <location>
        <begin position="311"/>
        <end position="330"/>
    </location>
</feature>
<dbReference type="Gene3D" id="1.20.1250.20">
    <property type="entry name" value="MFS general substrate transporter like domains"/>
    <property type="match status" value="1"/>
</dbReference>
<dbReference type="Pfam" id="PF07690">
    <property type="entry name" value="MFS_1"/>
    <property type="match status" value="1"/>
</dbReference>
<dbReference type="GO" id="GO:0000329">
    <property type="term" value="C:fungal-type vacuole membrane"/>
    <property type="evidence" value="ECO:0007669"/>
    <property type="project" value="TreeGrafter"/>
</dbReference>
<dbReference type="PANTHER" id="PTHR23501">
    <property type="entry name" value="MAJOR FACILITATOR SUPERFAMILY"/>
    <property type="match status" value="1"/>
</dbReference>
<keyword evidence="2" id="KW-0813">Transport</keyword>
<evidence type="ECO:0000259" key="7">
    <source>
        <dbReference type="PROSITE" id="PS50850"/>
    </source>
</evidence>
<evidence type="ECO:0000256" key="2">
    <source>
        <dbReference type="ARBA" id="ARBA00022448"/>
    </source>
</evidence>
<feature type="transmembrane region" description="Helical" evidence="6">
    <location>
        <begin position="445"/>
        <end position="464"/>
    </location>
</feature>
<evidence type="ECO:0000256" key="6">
    <source>
        <dbReference type="SAM" id="Phobius"/>
    </source>
</evidence>
<evidence type="ECO:0000256" key="4">
    <source>
        <dbReference type="ARBA" id="ARBA00022989"/>
    </source>
</evidence>
<dbReference type="OrthoDB" id="3437016at2759"/>
<dbReference type="PROSITE" id="PS50850">
    <property type="entry name" value="MFS"/>
    <property type="match status" value="1"/>
</dbReference>
<evidence type="ECO:0000256" key="3">
    <source>
        <dbReference type="ARBA" id="ARBA00022692"/>
    </source>
</evidence>
<feature type="domain" description="Major facilitator superfamily (MFS) profile" evidence="7">
    <location>
        <begin position="1"/>
        <end position="469"/>
    </location>
</feature>
<evidence type="ECO:0000256" key="1">
    <source>
        <dbReference type="ARBA" id="ARBA00004127"/>
    </source>
</evidence>
<feature type="transmembrane region" description="Helical" evidence="6">
    <location>
        <begin position="74"/>
        <end position="94"/>
    </location>
</feature>
<dbReference type="InterPro" id="IPR020846">
    <property type="entry name" value="MFS_dom"/>
</dbReference>
<dbReference type="InterPro" id="IPR036259">
    <property type="entry name" value="MFS_trans_sf"/>
</dbReference>
<dbReference type="SUPFAM" id="SSF103473">
    <property type="entry name" value="MFS general substrate transporter"/>
    <property type="match status" value="1"/>
</dbReference>
<keyword evidence="4 6" id="KW-1133">Transmembrane helix</keyword>
<accession>A0A0D1Z333</accession>
<dbReference type="EMBL" id="KN846952">
    <property type="protein sequence ID" value="KIV81313.1"/>
    <property type="molecule type" value="Genomic_DNA"/>
</dbReference>
<feature type="transmembrane region" description="Helical" evidence="6">
    <location>
        <begin position="203"/>
        <end position="222"/>
    </location>
</feature>